<keyword evidence="2" id="KW-1185">Reference proteome</keyword>
<name>A0ABY1KTE9_9BACI</name>
<protein>
    <submittedName>
        <fullName evidence="1">Uncharacterized protein</fullName>
    </submittedName>
</protein>
<proteinExistence type="predicted"/>
<comment type="caution">
    <text evidence="1">The sequence shown here is derived from an EMBL/GenBank/DDBJ whole genome shotgun (WGS) entry which is preliminary data.</text>
</comment>
<evidence type="ECO:0000313" key="2">
    <source>
        <dbReference type="Proteomes" id="UP000199777"/>
    </source>
</evidence>
<dbReference type="Proteomes" id="UP000199777">
    <property type="component" value="Unassembled WGS sequence"/>
</dbReference>
<sequence length="36" mass="4025">MAEVDLSDVFLQVESFELQMGKEAFDTGIIKTIAFT</sequence>
<evidence type="ECO:0000313" key="1">
    <source>
        <dbReference type="EMBL" id="SIS66866.1"/>
    </source>
</evidence>
<dbReference type="EMBL" id="FTOK01000003">
    <property type="protein sequence ID" value="SIS66866.1"/>
    <property type="molecule type" value="Genomic_DNA"/>
</dbReference>
<organism evidence="1 2">
    <name type="scientific">Salimicrobium salexigens</name>
    <dbReference type="NCBI Taxonomy" id="908941"/>
    <lineage>
        <taxon>Bacteria</taxon>
        <taxon>Bacillati</taxon>
        <taxon>Bacillota</taxon>
        <taxon>Bacilli</taxon>
        <taxon>Bacillales</taxon>
        <taxon>Bacillaceae</taxon>
        <taxon>Salimicrobium</taxon>
    </lineage>
</organism>
<accession>A0ABY1KTE9</accession>
<gene>
    <name evidence="1" type="ORF">SAMN05421758_103282</name>
</gene>
<reference evidence="1 2" key="1">
    <citation type="submission" date="2017-01" db="EMBL/GenBank/DDBJ databases">
        <authorList>
            <person name="Varghese N."/>
            <person name="Submissions S."/>
        </authorList>
    </citation>
    <scope>NUCLEOTIDE SEQUENCE [LARGE SCALE GENOMIC DNA]</scope>
    <source>
        <strain evidence="1 2">DSM 22782</strain>
    </source>
</reference>